<evidence type="ECO:0000313" key="1">
    <source>
        <dbReference type="EMBL" id="KAF1303018.1"/>
    </source>
</evidence>
<organism evidence="1 2">
    <name type="scientific">Candidatus Enterococcus willemsii</name>
    <dbReference type="NCBI Taxonomy" id="1857215"/>
    <lineage>
        <taxon>Bacteria</taxon>
        <taxon>Bacillati</taxon>
        <taxon>Bacillota</taxon>
        <taxon>Bacilli</taxon>
        <taxon>Lactobacillales</taxon>
        <taxon>Enterococcaceae</taxon>
        <taxon>Enterococcus</taxon>
    </lineage>
</organism>
<accession>A0ABQ6YY63</accession>
<keyword evidence="2" id="KW-1185">Reference proteome</keyword>
<reference evidence="1 2" key="1">
    <citation type="submission" date="2016-06" db="EMBL/GenBank/DDBJ databases">
        <title>Four novel species of enterococci isolated from chicken manure.</title>
        <authorList>
            <person name="Van Tyne D."/>
        </authorList>
    </citation>
    <scope>NUCLEOTIDE SEQUENCE [LARGE SCALE GENOMIC DNA]</scope>
    <source>
        <strain evidence="1 2">CU12B</strain>
    </source>
</reference>
<comment type="caution">
    <text evidence="1">The sequence shown here is derived from an EMBL/GenBank/DDBJ whole genome shotgun (WGS) entry which is preliminary data.</text>
</comment>
<dbReference type="EMBL" id="MAEL01000044">
    <property type="protein sequence ID" value="KAF1303018.1"/>
    <property type="molecule type" value="Genomic_DNA"/>
</dbReference>
<dbReference type="Proteomes" id="UP000782705">
    <property type="component" value="Unassembled WGS sequence"/>
</dbReference>
<evidence type="ECO:0000313" key="2">
    <source>
        <dbReference type="Proteomes" id="UP000782705"/>
    </source>
</evidence>
<gene>
    <name evidence="1" type="ORF">BAU17_07765</name>
</gene>
<proteinExistence type="predicted"/>
<sequence>MLSSYSFMPRALVDNLKLLARRSKNNRATVILEKYEKDIDNTLLKIIRNYSQHTAIPIDDVRKKYDILKSTTSIEYLLNRDKIIKGIKIKTKEYDTIPKLKKNFEKEIDFNSLIAQWQKNIDALVHESLIIYGASLPSKEVECLRKQRSFFLLDYGLYKVDSIFKEKDSWFSEKYVIERDKLLVLLYYILGDE</sequence>
<protein>
    <submittedName>
        <fullName evidence="1">Uncharacterized protein</fullName>
    </submittedName>
</protein>
<dbReference type="RefSeq" id="WP_161902389.1">
    <property type="nucleotide sequence ID" value="NZ_MAEL01000044.1"/>
</dbReference>
<name>A0ABQ6YY63_9ENTE</name>